<evidence type="ECO:0000313" key="5">
    <source>
        <dbReference type="EMBL" id="ORC38432.1"/>
    </source>
</evidence>
<dbReference type="AlphaFoldDB" id="A0A1Y1S373"/>
<dbReference type="SUPFAM" id="SSF52922">
    <property type="entry name" value="TK C-terminal domain-like"/>
    <property type="match status" value="1"/>
</dbReference>
<dbReference type="OrthoDB" id="9803371at2"/>
<comment type="caution">
    <text evidence="5">The sequence shown here is derived from an EMBL/GenBank/DDBJ whole genome shotgun (WGS) entry which is preliminary data.</text>
</comment>
<dbReference type="InterPro" id="IPR009014">
    <property type="entry name" value="Transketo_C/PFOR_II"/>
</dbReference>
<dbReference type="Gene3D" id="3.40.50.920">
    <property type="match status" value="1"/>
</dbReference>
<dbReference type="InterPro" id="IPR051157">
    <property type="entry name" value="PDH/Transketolase"/>
</dbReference>
<evidence type="ECO:0000313" key="6">
    <source>
        <dbReference type="Proteomes" id="UP000192343"/>
    </source>
</evidence>
<dbReference type="InterPro" id="IPR005475">
    <property type="entry name" value="Transketolase-like_Pyr-bd"/>
</dbReference>
<sequence>MAEMASLREAYGKALVRIGSKNKDIVALDADLGKSTFSRAIEELGEERFVEVGIAEQNMAAVSAGMAIAGKIPFFSSFAVFSTGRAYDQIRSSICIPGFNVNICGSSAGLSDYGDGKTHQALDDIAIMQVLPNMTVLVPADANQVDGMVEAMANHPGPCYIRIPRNELPVITEKAPYTIGQVDTFRTGKDLTIFSMSGMIHNSLEAAEILAKEGIEAEVVSLGTIKPFPTEKVREIAAKTGKIMIVEEHNVINGLGSSVKSALAGMALKIDHMGMQDSFGQSAESYELLLEYYGLTAKDIAERAKKLV</sequence>
<dbReference type="Proteomes" id="UP000192343">
    <property type="component" value="Unassembled WGS sequence"/>
</dbReference>
<dbReference type="InterPro" id="IPR029061">
    <property type="entry name" value="THDP-binding"/>
</dbReference>
<comment type="cofactor">
    <cofactor evidence="1">
        <name>thiamine diphosphate</name>
        <dbReference type="ChEBI" id="CHEBI:58937"/>
    </cofactor>
</comment>
<dbReference type="PANTHER" id="PTHR43825:SF1">
    <property type="entry name" value="TRANSKETOLASE-LIKE PYRIMIDINE-BINDING DOMAIN-CONTAINING PROTEIN"/>
    <property type="match status" value="1"/>
</dbReference>
<dbReference type="FunFam" id="3.40.50.970:FF:000129">
    <property type="entry name" value="Transketolase"/>
    <property type="match status" value="1"/>
</dbReference>
<dbReference type="PANTHER" id="PTHR43825">
    <property type="entry name" value="PYRUVATE DEHYDROGENASE E1 COMPONENT"/>
    <property type="match status" value="1"/>
</dbReference>
<dbReference type="SMART" id="SM00861">
    <property type="entry name" value="Transket_pyr"/>
    <property type="match status" value="1"/>
</dbReference>
<evidence type="ECO:0000256" key="1">
    <source>
        <dbReference type="ARBA" id="ARBA00001964"/>
    </source>
</evidence>
<feature type="domain" description="Transketolase-like pyrimidine-binding" evidence="4">
    <location>
        <begin position="5"/>
        <end position="170"/>
    </location>
</feature>
<dbReference type="InterPro" id="IPR033248">
    <property type="entry name" value="Transketolase_C"/>
</dbReference>
<name>A0A1Y1S373_9SPIO</name>
<dbReference type="Pfam" id="PF02779">
    <property type="entry name" value="Transket_pyr"/>
    <property type="match status" value="1"/>
</dbReference>
<keyword evidence="3" id="KW-0786">Thiamine pyrophosphate</keyword>
<dbReference type="RefSeq" id="WP_083047552.1">
    <property type="nucleotide sequence ID" value="NZ_CAXXQO010000003.1"/>
</dbReference>
<evidence type="ECO:0000256" key="2">
    <source>
        <dbReference type="ARBA" id="ARBA00007131"/>
    </source>
</evidence>
<protein>
    <submittedName>
        <fullName evidence="5">Transketolase</fullName>
    </submittedName>
</protein>
<keyword evidence="6" id="KW-1185">Reference proteome</keyword>
<dbReference type="CDD" id="cd07033">
    <property type="entry name" value="TPP_PYR_DXS_TK_like"/>
    <property type="match status" value="1"/>
</dbReference>
<organism evidence="5 6">
    <name type="scientific">Marispirochaeta aestuarii</name>
    <dbReference type="NCBI Taxonomy" id="1963862"/>
    <lineage>
        <taxon>Bacteria</taxon>
        <taxon>Pseudomonadati</taxon>
        <taxon>Spirochaetota</taxon>
        <taxon>Spirochaetia</taxon>
        <taxon>Spirochaetales</taxon>
        <taxon>Spirochaetaceae</taxon>
        <taxon>Marispirochaeta</taxon>
    </lineage>
</organism>
<gene>
    <name evidence="5" type="ORF">B4O97_01355</name>
</gene>
<evidence type="ECO:0000259" key="4">
    <source>
        <dbReference type="SMART" id="SM00861"/>
    </source>
</evidence>
<dbReference type="Gene3D" id="3.40.50.970">
    <property type="match status" value="1"/>
</dbReference>
<dbReference type="Pfam" id="PF02780">
    <property type="entry name" value="Transketolase_C"/>
    <property type="match status" value="1"/>
</dbReference>
<proteinExistence type="inferred from homology"/>
<evidence type="ECO:0000256" key="3">
    <source>
        <dbReference type="ARBA" id="ARBA00023052"/>
    </source>
</evidence>
<dbReference type="SUPFAM" id="SSF52518">
    <property type="entry name" value="Thiamin diphosphate-binding fold (THDP-binding)"/>
    <property type="match status" value="1"/>
</dbReference>
<accession>A0A1Y1S373</accession>
<comment type="similarity">
    <text evidence="2">Belongs to the transketolase family.</text>
</comment>
<dbReference type="EMBL" id="MWQY01000001">
    <property type="protein sequence ID" value="ORC38432.1"/>
    <property type="molecule type" value="Genomic_DNA"/>
</dbReference>
<reference evidence="5 6" key="1">
    <citation type="submission" date="2017-03" db="EMBL/GenBank/DDBJ databases">
        <title>Draft Genome sequence of Marispirochaeta sp. strain JC444.</title>
        <authorList>
            <person name="Shivani Y."/>
            <person name="Subhash Y."/>
            <person name="Sasikala C."/>
            <person name="Ramana C."/>
        </authorList>
    </citation>
    <scope>NUCLEOTIDE SEQUENCE [LARGE SCALE GENOMIC DNA]</scope>
    <source>
        <strain evidence="5 6">JC444</strain>
    </source>
</reference>
<dbReference type="STRING" id="1963862.B4O97_01355"/>